<evidence type="ECO:0000313" key="3">
    <source>
        <dbReference type="Proteomes" id="UP000239560"/>
    </source>
</evidence>
<evidence type="ECO:0000256" key="1">
    <source>
        <dbReference type="SAM" id="MobiDB-lite"/>
    </source>
</evidence>
<dbReference type="OrthoDB" id="37597at2759"/>
<dbReference type="Pfam" id="PF00227">
    <property type="entry name" value="Proteasome"/>
    <property type="match status" value="1"/>
</dbReference>
<protein>
    <submittedName>
        <fullName evidence="2">Uncharacterized protein</fullName>
    </submittedName>
</protein>
<dbReference type="AlphaFoldDB" id="A0A2T0AJ37"/>
<sequence>MDKLVQRYAKSPVTSAYSSRRYAQEDIASEEYGYALPLGRGIERCPAPNFEMPATVDPTSFLQLHTDDASDPSCRININHGTTTLAFKFQVGIVVAVDSRATTGSYIASGTVKKVIRNQPLPARNDGRRCCRLPVLGDVPRHPEPPARVAESQADLGHGNKRGPRLLAQQLRRSNVSTSCRRTTRSHGIPSRTSERRHFANLHRRRAFRFCNARHYSISRVRTPAVQSRCLFF</sequence>
<dbReference type="InterPro" id="IPR001353">
    <property type="entry name" value="Proteasome_sua/b"/>
</dbReference>
<name>A0A2T0AJ37_RHOTO</name>
<dbReference type="Gene3D" id="3.60.20.10">
    <property type="entry name" value="Glutamine Phosphoribosylpyrophosphate, subunit 1, domain 1"/>
    <property type="match status" value="1"/>
</dbReference>
<dbReference type="Proteomes" id="UP000239560">
    <property type="component" value="Unassembled WGS sequence"/>
</dbReference>
<reference evidence="2 3" key="1">
    <citation type="journal article" date="2018" name="Elife">
        <title>Functional genomics of lipid metabolism in the oleaginous yeast Rhodosporidium toruloides.</title>
        <authorList>
            <person name="Coradetti S.T."/>
            <person name="Pinel D."/>
            <person name="Geiselman G."/>
            <person name="Ito M."/>
            <person name="Mondo S."/>
            <person name="Reilly M.C."/>
            <person name="Cheng Y.F."/>
            <person name="Bauer S."/>
            <person name="Grigoriev I."/>
            <person name="Gladden J.M."/>
            <person name="Simmons B.A."/>
            <person name="Brem R."/>
            <person name="Arkin A.P."/>
            <person name="Skerker J.M."/>
        </authorList>
    </citation>
    <scope>NUCLEOTIDE SEQUENCE [LARGE SCALE GENOMIC DNA]</scope>
    <source>
        <strain evidence="2 3">NBRC 0880</strain>
    </source>
</reference>
<organism evidence="2 3">
    <name type="scientific">Rhodotorula toruloides</name>
    <name type="common">Yeast</name>
    <name type="synonym">Rhodosporidium toruloides</name>
    <dbReference type="NCBI Taxonomy" id="5286"/>
    <lineage>
        <taxon>Eukaryota</taxon>
        <taxon>Fungi</taxon>
        <taxon>Dikarya</taxon>
        <taxon>Basidiomycota</taxon>
        <taxon>Pucciniomycotina</taxon>
        <taxon>Microbotryomycetes</taxon>
        <taxon>Sporidiobolales</taxon>
        <taxon>Sporidiobolaceae</taxon>
        <taxon>Rhodotorula</taxon>
    </lineage>
</organism>
<dbReference type="SUPFAM" id="SSF56235">
    <property type="entry name" value="N-terminal nucleophile aminohydrolases (Ntn hydrolases)"/>
    <property type="match status" value="1"/>
</dbReference>
<proteinExistence type="predicted"/>
<dbReference type="GO" id="GO:0005839">
    <property type="term" value="C:proteasome core complex"/>
    <property type="evidence" value="ECO:0007669"/>
    <property type="project" value="InterPro"/>
</dbReference>
<feature type="region of interest" description="Disordered" evidence="1">
    <location>
        <begin position="141"/>
        <end position="161"/>
    </location>
</feature>
<dbReference type="EMBL" id="LCTV02000001">
    <property type="protein sequence ID" value="PRQ78035.1"/>
    <property type="molecule type" value="Genomic_DNA"/>
</dbReference>
<evidence type="ECO:0000313" key="2">
    <source>
        <dbReference type="EMBL" id="PRQ78035.1"/>
    </source>
</evidence>
<dbReference type="InterPro" id="IPR029055">
    <property type="entry name" value="Ntn_hydrolases_N"/>
</dbReference>
<dbReference type="GO" id="GO:0051603">
    <property type="term" value="P:proteolysis involved in protein catabolic process"/>
    <property type="evidence" value="ECO:0007669"/>
    <property type="project" value="InterPro"/>
</dbReference>
<comment type="caution">
    <text evidence="2">The sequence shown here is derived from an EMBL/GenBank/DDBJ whole genome shotgun (WGS) entry which is preliminary data.</text>
</comment>
<gene>
    <name evidence="2" type="ORF">AAT19DRAFT_9103</name>
</gene>
<accession>A0A2T0AJ37</accession>